<name>A0ACC2RH18_9FUNG</name>
<dbReference type="EMBL" id="QTSX02007241">
    <property type="protein sequence ID" value="KAJ9049367.1"/>
    <property type="molecule type" value="Genomic_DNA"/>
</dbReference>
<evidence type="ECO:0000313" key="1">
    <source>
        <dbReference type="EMBL" id="KAJ9049367.1"/>
    </source>
</evidence>
<accession>A0ACC2RH18</accession>
<dbReference type="Proteomes" id="UP001165960">
    <property type="component" value="Unassembled WGS sequence"/>
</dbReference>
<sequence>MFPNNAYAEHHKTVQMLKMNTGTRPPMMNAQGIMNGDPNNPMASMQMHQQMMNNQFQSPTTMMGGISNSPNQAGTPGNQASTPKAAETTPTNPPPSSGLSRGSTPANLSFNNIFPSHNSEANTNVSTANPSTPMTSAPGSQPPSSSLPLAQTTTSNANGTSSQQNNSGPSFQMNQFERYVNDGEFIFDFGMDGSTGNIGAEATGNGAGSNVSASAAGGAGLHPADDLSGSLESIMGMDPFSHSEYF</sequence>
<proteinExistence type="predicted"/>
<comment type="caution">
    <text evidence="1">The sequence shown here is derived from an EMBL/GenBank/DDBJ whole genome shotgun (WGS) entry which is preliminary data.</text>
</comment>
<reference evidence="1" key="1">
    <citation type="submission" date="2022-04" db="EMBL/GenBank/DDBJ databases">
        <title>Genome of the entomopathogenic fungus Entomophthora muscae.</title>
        <authorList>
            <person name="Elya C."/>
            <person name="Lovett B.R."/>
            <person name="Lee E."/>
            <person name="Macias A.M."/>
            <person name="Hajek A.E."/>
            <person name="De Bivort B.L."/>
            <person name="Kasson M.T."/>
            <person name="De Fine Licht H.H."/>
            <person name="Stajich J.E."/>
        </authorList>
    </citation>
    <scope>NUCLEOTIDE SEQUENCE</scope>
    <source>
        <strain evidence="1">Berkeley</strain>
    </source>
</reference>
<gene>
    <name evidence="1" type="ORF">DSO57_1025294</name>
</gene>
<keyword evidence="2" id="KW-1185">Reference proteome</keyword>
<evidence type="ECO:0000313" key="2">
    <source>
        <dbReference type="Proteomes" id="UP001165960"/>
    </source>
</evidence>
<protein>
    <submittedName>
        <fullName evidence="1">Uncharacterized protein</fullName>
    </submittedName>
</protein>
<organism evidence="1 2">
    <name type="scientific">Entomophthora muscae</name>
    <dbReference type="NCBI Taxonomy" id="34485"/>
    <lineage>
        <taxon>Eukaryota</taxon>
        <taxon>Fungi</taxon>
        <taxon>Fungi incertae sedis</taxon>
        <taxon>Zoopagomycota</taxon>
        <taxon>Entomophthoromycotina</taxon>
        <taxon>Entomophthoromycetes</taxon>
        <taxon>Entomophthorales</taxon>
        <taxon>Entomophthoraceae</taxon>
        <taxon>Entomophthora</taxon>
    </lineage>
</organism>